<accession>A0A2J8MUS4</accession>
<sequence>MKRMVSWSFHKLKTMKHLLLLLLCVFLVKSQGVNDNEEMRKLGHR</sequence>
<gene>
    <name evidence="2" type="ORF">CK820_G0016982</name>
</gene>
<organism evidence="2 3">
    <name type="scientific">Pan troglodytes</name>
    <name type="common">Chimpanzee</name>
    <dbReference type="NCBI Taxonomy" id="9598"/>
    <lineage>
        <taxon>Eukaryota</taxon>
        <taxon>Metazoa</taxon>
        <taxon>Chordata</taxon>
        <taxon>Craniata</taxon>
        <taxon>Vertebrata</taxon>
        <taxon>Euteleostomi</taxon>
        <taxon>Mammalia</taxon>
        <taxon>Eutheria</taxon>
        <taxon>Euarchontoglires</taxon>
        <taxon>Primates</taxon>
        <taxon>Haplorrhini</taxon>
        <taxon>Catarrhini</taxon>
        <taxon>Hominidae</taxon>
        <taxon>Pan</taxon>
    </lineage>
</organism>
<keyword evidence="1" id="KW-0732">Signal</keyword>
<evidence type="ECO:0000256" key="1">
    <source>
        <dbReference type="SAM" id="SignalP"/>
    </source>
</evidence>
<feature type="chain" id="PRO_5014435940" evidence="1">
    <location>
        <begin position="31"/>
        <end position="45"/>
    </location>
</feature>
<feature type="signal peptide" evidence="1">
    <location>
        <begin position="1"/>
        <end position="30"/>
    </location>
</feature>
<evidence type="ECO:0000313" key="3">
    <source>
        <dbReference type="Proteomes" id="UP000236370"/>
    </source>
</evidence>
<dbReference type="SMR" id="A0A2J8MUS4"/>
<dbReference type="Proteomes" id="UP000236370">
    <property type="component" value="Unassembled WGS sequence"/>
</dbReference>
<protein>
    <submittedName>
        <fullName evidence="2">FGB isoform 4</fullName>
    </submittedName>
</protein>
<comment type="caution">
    <text evidence="2">The sequence shown here is derived from an EMBL/GenBank/DDBJ whole genome shotgun (WGS) entry which is preliminary data.</text>
</comment>
<proteinExistence type="predicted"/>
<reference evidence="2 3" key="1">
    <citation type="submission" date="2017-12" db="EMBL/GenBank/DDBJ databases">
        <title>High-resolution comparative analysis of great ape genomes.</title>
        <authorList>
            <person name="Pollen A."/>
            <person name="Hastie A."/>
            <person name="Hormozdiari F."/>
            <person name="Dougherty M."/>
            <person name="Liu R."/>
            <person name="Chaisson M."/>
            <person name="Hoppe E."/>
            <person name="Hill C."/>
            <person name="Pang A."/>
            <person name="Hillier L."/>
            <person name="Baker C."/>
            <person name="Armstrong J."/>
            <person name="Shendure J."/>
            <person name="Paten B."/>
            <person name="Wilson R."/>
            <person name="Chao H."/>
            <person name="Schneider V."/>
            <person name="Ventura M."/>
            <person name="Kronenberg Z."/>
            <person name="Murali S."/>
            <person name="Gordon D."/>
            <person name="Cantsilieris S."/>
            <person name="Munson K."/>
            <person name="Nelson B."/>
            <person name="Raja A."/>
            <person name="Underwood J."/>
            <person name="Diekhans M."/>
            <person name="Fiddes I."/>
            <person name="Haussler D."/>
            <person name="Eichler E."/>
        </authorList>
    </citation>
    <scope>NUCLEOTIDE SEQUENCE [LARGE SCALE GENOMIC DNA]</scope>
    <source>
        <strain evidence="2">Yerkes chimp pedigree #C0471</strain>
    </source>
</reference>
<name>A0A2J8MUS4_PANTR</name>
<dbReference type="AlphaFoldDB" id="A0A2J8MUS4"/>
<dbReference type="EMBL" id="NBAG03000243">
    <property type="protein sequence ID" value="PNI63263.1"/>
    <property type="molecule type" value="Genomic_DNA"/>
</dbReference>
<evidence type="ECO:0000313" key="2">
    <source>
        <dbReference type="EMBL" id="PNI63263.1"/>
    </source>
</evidence>